<dbReference type="RefSeq" id="WP_136062191.1">
    <property type="nucleotide sequence ID" value="NZ_CAAHFH010000002.1"/>
</dbReference>
<proteinExistence type="predicted"/>
<reference evidence="1 2" key="1">
    <citation type="submission" date="2019-04" db="EMBL/GenBank/DDBJ databases">
        <authorList>
            <person name="Van Vliet M D."/>
        </authorList>
    </citation>
    <scope>NUCLEOTIDE SEQUENCE [LARGE SCALE GENOMIC DNA]</scope>
    <source>
        <strain evidence="1 2">F21</strain>
    </source>
</reference>
<dbReference type="EMBL" id="CAAHFH010000002">
    <property type="protein sequence ID" value="VGO20665.1"/>
    <property type="molecule type" value="Genomic_DNA"/>
</dbReference>
<dbReference type="Proteomes" id="UP000346198">
    <property type="component" value="Unassembled WGS sequence"/>
</dbReference>
<evidence type="ECO:0000313" key="1">
    <source>
        <dbReference type="EMBL" id="VGO20665.1"/>
    </source>
</evidence>
<protein>
    <submittedName>
        <fullName evidence="1">Uncharacterized protein</fullName>
    </submittedName>
</protein>
<evidence type="ECO:0000313" key="2">
    <source>
        <dbReference type="Proteomes" id="UP000346198"/>
    </source>
</evidence>
<keyword evidence="2" id="KW-1185">Reference proteome</keyword>
<dbReference type="AlphaFoldDB" id="A0A6C2UKA8"/>
<organism evidence="1 2">
    <name type="scientific">Pontiella sulfatireligans</name>
    <dbReference type="NCBI Taxonomy" id="2750658"/>
    <lineage>
        <taxon>Bacteria</taxon>
        <taxon>Pseudomonadati</taxon>
        <taxon>Kiritimatiellota</taxon>
        <taxon>Kiritimatiellia</taxon>
        <taxon>Kiritimatiellales</taxon>
        <taxon>Pontiellaceae</taxon>
        <taxon>Pontiella</taxon>
    </lineage>
</organism>
<name>A0A6C2UKA8_9BACT</name>
<sequence length="93" mass="10603">MFDNMSVIALRHGMFSHGCPVSDNVGRLSKFKVLESEARKQGKPVLTRGEMDGELYVMGWSKRDVPQACGCHDRKYLHLTICDLPNRSPRKRL</sequence>
<accession>A0A6C2UKA8</accession>
<gene>
    <name evidence="1" type="ORF">SCARR_02731</name>
</gene>